<protein>
    <submittedName>
        <fullName evidence="4">Sortase</fullName>
    </submittedName>
</protein>
<feature type="active site" description="Acyl-thioester intermediate" evidence="2">
    <location>
        <position position="247"/>
    </location>
</feature>
<evidence type="ECO:0000256" key="2">
    <source>
        <dbReference type="PIRSR" id="PIRSR605754-1"/>
    </source>
</evidence>
<evidence type="ECO:0000256" key="1">
    <source>
        <dbReference type="ARBA" id="ARBA00022801"/>
    </source>
</evidence>
<dbReference type="Pfam" id="PF04203">
    <property type="entry name" value="Sortase"/>
    <property type="match status" value="1"/>
</dbReference>
<proteinExistence type="predicted"/>
<feature type="signal peptide" evidence="3">
    <location>
        <begin position="1"/>
        <end position="23"/>
    </location>
</feature>
<reference evidence="4 5" key="1">
    <citation type="journal article" date="2019" name="Nat. Med.">
        <title>A library of human gut bacterial isolates paired with longitudinal multiomics data enables mechanistic microbiome research.</title>
        <authorList>
            <person name="Poyet M."/>
            <person name="Groussin M."/>
            <person name="Gibbons S.M."/>
            <person name="Avila-Pacheco J."/>
            <person name="Jiang X."/>
            <person name="Kearney S.M."/>
            <person name="Perrotta A.R."/>
            <person name="Berdy B."/>
            <person name="Zhao S."/>
            <person name="Lieberman T.D."/>
            <person name="Swanson P.K."/>
            <person name="Smith M."/>
            <person name="Roesemann S."/>
            <person name="Alexander J.E."/>
            <person name="Rich S.A."/>
            <person name="Livny J."/>
            <person name="Vlamakis H."/>
            <person name="Clish C."/>
            <person name="Bullock K."/>
            <person name="Deik A."/>
            <person name="Scott J."/>
            <person name="Pierce K.A."/>
            <person name="Xavier R.J."/>
            <person name="Alm E.J."/>
        </authorList>
    </citation>
    <scope>NUCLEOTIDE SEQUENCE [LARGE SCALE GENOMIC DNA]</scope>
    <source>
        <strain evidence="4 5">BIOML-A5</strain>
    </source>
</reference>
<evidence type="ECO:0000313" key="4">
    <source>
        <dbReference type="EMBL" id="MSB51207.1"/>
    </source>
</evidence>
<dbReference type="CDD" id="cd06166">
    <property type="entry name" value="Sortase_D_2"/>
    <property type="match status" value="1"/>
</dbReference>
<feature type="chain" id="PRO_5026316578" evidence="3">
    <location>
        <begin position="24"/>
        <end position="263"/>
    </location>
</feature>
<dbReference type="GO" id="GO:0016787">
    <property type="term" value="F:hydrolase activity"/>
    <property type="evidence" value="ECO:0007669"/>
    <property type="project" value="UniProtKB-KW"/>
</dbReference>
<evidence type="ECO:0000256" key="3">
    <source>
        <dbReference type="SAM" id="SignalP"/>
    </source>
</evidence>
<feature type="active site" description="Proton donor/acceptor" evidence="2">
    <location>
        <position position="187"/>
    </location>
</feature>
<dbReference type="InterPro" id="IPR005754">
    <property type="entry name" value="Sortase"/>
</dbReference>
<dbReference type="RefSeq" id="WP_154251050.1">
    <property type="nucleotide sequence ID" value="NZ_JADMVC010000054.1"/>
</dbReference>
<dbReference type="EMBL" id="WKPO01000063">
    <property type="protein sequence ID" value="MSB51207.1"/>
    <property type="molecule type" value="Genomic_DNA"/>
</dbReference>
<gene>
    <name evidence="4" type="ORF">GKE90_21395</name>
</gene>
<comment type="caution">
    <text evidence="4">The sequence shown here is derived from an EMBL/GenBank/DDBJ whole genome shotgun (WGS) entry which is preliminary data.</text>
</comment>
<evidence type="ECO:0000313" key="5">
    <source>
        <dbReference type="Proteomes" id="UP000429811"/>
    </source>
</evidence>
<dbReference type="NCBIfam" id="TIGR01076">
    <property type="entry name" value="sortase_fam"/>
    <property type="match status" value="1"/>
</dbReference>
<sequence length="263" mass="27215">MKWKSMILSAALLTALTVTPANALDYTIDSPNPGDFGTPTSDDTVYVGTEATANVDRSKNAALIPPNFGSPTSYLPSSGEPLTPNLTGSGGAVTAVNPSGGGSAVTGGVMVYPGAVTTPGAAYPVTAYTDVTDDLYYSGGYLGTLKIPSLDVNVKVYQGTGSATLAKGAGHFPDTSIWAGNVCVAGHNRGTNCYFGEIHTLDIGGTIKLTTKLGTRTYAVTSVEKISETDNSMLAATSENCITLFTCVRNQSAYRWCVRAVEV</sequence>
<dbReference type="Proteomes" id="UP000429811">
    <property type="component" value="Unassembled WGS sequence"/>
</dbReference>
<name>A0A6I2RQ26_FLAPL</name>
<dbReference type="SUPFAM" id="SSF63817">
    <property type="entry name" value="Sortase"/>
    <property type="match status" value="1"/>
</dbReference>
<dbReference type="InterPro" id="IPR023365">
    <property type="entry name" value="Sortase_dom-sf"/>
</dbReference>
<keyword evidence="1" id="KW-0378">Hydrolase</keyword>
<keyword evidence="3" id="KW-0732">Signal</keyword>
<dbReference type="InterPro" id="IPR042000">
    <property type="entry name" value="Sortase_D_2"/>
</dbReference>
<dbReference type="Gene3D" id="2.40.260.10">
    <property type="entry name" value="Sortase"/>
    <property type="match status" value="1"/>
</dbReference>
<accession>A0A6I2RQ26</accession>
<organism evidence="4 5">
    <name type="scientific">Flavonifractor plautii</name>
    <name type="common">Fusobacterium plautii</name>
    <dbReference type="NCBI Taxonomy" id="292800"/>
    <lineage>
        <taxon>Bacteria</taxon>
        <taxon>Bacillati</taxon>
        <taxon>Bacillota</taxon>
        <taxon>Clostridia</taxon>
        <taxon>Eubacteriales</taxon>
        <taxon>Oscillospiraceae</taxon>
        <taxon>Flavonifractor</taxon>
    </lineage>
</organism>
<dbReference type="AlphaFoldDB" id="A0A6I2RQ26"/>